<proteinExistence type="predicted"/>
<comment type="caution">
    <text evidence="2">The sequence shown here is derived from an EMBL/GenBank/DDBJ whole genome shotgun (WGS) entry which is preliminary data.</text>
</comment>
<sequence length="86" mass="9432">MVKSECHSAVHLSSFQVRIFTYLIGREAAFADNLKWMACANKGSMRAAFDFILGALTEPSLIRDISIQGPQQPQGESKETGLTDQA</sequence>
<keyword evidence="3" id="KW-1185">Reference proteome</keyword>
<organism evidence="2 3">
    <name type="scientific">Saguinus oedipus</name>
    <name type="common">Cotton-top tamarin</name>
    <name type="synonym">Oedipomidas oedipus</name>
    <dbReference type="NCBI Taxonomy" id="9490"/>
    <lineage>
        <taxon>Eukaryota</taxon>
        <taxon>Metazoa</taxon>
        <taxon>Chordata</taxon>
        <taxon>Craniata</taxon>
        <taxon>Vertebrata</taxon>
        <taxon>Euteleostomi</taxon>
        <taxon>Mammalia</taxon>
        <taxon>Eutheria</taxon>
        <taxon>Euarchontoglires</taxon>
        <taxon>Primates</taxon>
        <taxon>Haplorrhini</taxon>
        <taxon>Platyrrhini</taxon>
        <taxon>Cebidae</taxon>
        <taxon>Callitrichinae</taxon>
        <taxon>Saguinus</taxon>
    </lineage>
</organism>
<gene>
    <name evidence="2" type="ORF">P7K49_030587</name>
</gene>
<reference evidence="2 3" key="1">
    <citation type="submission" date="2023-05" db="EMBL/GenBank/DDBJ databases">
        <title>B98-5 Cell Line De Novo Hybrid Assembly: An Optical Mapping Approach.</title>
        <authorList>
            <person name="Kananen K."/>
            <person name="Auerbach J.A."/>
            <person name="Kautto E."/>
            <person name="Blachly J.S."/>
        </authorList>
    </citation>
    <scope>NUCLEOTIDE SEQUENCE [LARGE SCALE GENOMIC DNA]</scope>
    <source>
        <strain evidence="2">B95-8</strain>
        <tissue evidence="2">Cell line</tissue>
    </source>
</reference>
<feature type="compositionally biased region" description="Basic and acidic residues" evidence="1">
    <location>
        <begin position="76"/>
        <end position="86"/>
    </location>
</feature>
<protein>
    <submittedName>
        <fullName evidence="2">Uncharacterized protein</fullName>
    </submittedName>
</protein>
<accession>A0ABQ9U2L3</accession>
<feature type="region of interest" description="Disordered" evidence="1">
    <location>
        <begin position="67"/>
        <end position="86"/>
    </location>
</feature>
<evidence type="ECO:0000313" key="2">
    <source>
        <dbReference type="EMBL" id="KAK2091303.1"/>
    </source>
</evidence>
<dbReference type="Proteomes" id="UP001266305">
    <property type="component" value="Unassembled WGS sequence"/>
</dbReference>
<evidence type="ECO:0000256" key="1">
    <source>
        <dbReference type="SAM" id="MobiDB-lite"/>
    </source>
</evidence>
<dbReference type="EMBL" id="JASSZA010000016">
    <property type="protein sequence ID" value="KAK2091303.1"/>
    <property type="molecule type" value="Genomic_DNA"/>
</dbReference>
<evidence type="ECO:0000313" key="3">
    <source>
        <dbReference type="Proteomes" id="UP001266305"/>
    </source>
</evidence>
<name>A0ABQ9U2L3_SAGOE</name>